<evidence type="ECO:0000256" key="14">
    <source>
        <dbReference type="ARBA" id="ARBA00083640"/>
    </source>
</evidence>
<comment type="catalytic activity">
    <reaction evidence="5 15">
        <text>L-phenylalanyl-tRNA(Phe) + an N-terminal L-alpha-aminoacyl-[protein] = an N-terminal L-phenylalanyl-L-alpha-aminoacyl-[protein] + tRNA(Phe)</text>
        <dbReference type="Rhea" id="RHEA:43632"/>
        <dbReference type="Rhea" id="RHEA-COMP:9668"/>
        <dbReference type="Rhea" id="RHEA-COMP:9699"/>
        <dbReference type="Rhea" id="RHEA-COMP:10636"/>
        <dbReference type="Rhea" id="RHEA-COMP:10637"/>
        <dbReference type="ChEBI" id="CHEBI:78442"/>
        <dbReference type="ChEBI" id="CHEBI:78531"/>
        <dbReference type="ChEBI" id="CHEBI:78597"/>
        <dbReference type="ChEBI" id="CHEBI:83561"/>
        <dbReference type="EC" id="2.3.2.6"/>
    </reaction>
</comment>
<evidence type="ECO:0000313" key="16">
    <source>
        <dbReference type="EMBL" id="KGM06461.1"/>
    </source>
</evidence>
<dbReference type="EMBL" id="JRQD01000004">
    <property type="protein sequence ID" value="KGM06461.1"/>
    <property type="molecule type" value="Genomic_DNA"/>
</dbReference>
<evidence type="ECO:0000313" key="17">
    <source>
        <dbReference type="Proteomes" id="UP000029999"/>
    </source>
</evidence>
<dbReference type="HAMAP" id="MF_00688">
    <property type="entry name" value="Leu_Phe_trans"/>
    <property type="match status" value="1"/>
</dbReference>
<organism evidence="16 17">
    <name type="scientific">Methylophaga thiooxydans</name>
    <dbReference type="NCBI Taxonomy" id="392484"/>
    <lineage>
        <taxon>Bacteria</taxon>
        <taxon>Pseudomonadati</taxon>
        <taxon>Pseudomonadota</taxon>
        <taxon>Gammaproteobacteria</taxon>
        <taxon>Thiotrichales</taxon>
        <taxon>Piscirickettsiaceae</taxon>
        <taxon>Methylophaga</taxon>
    </lineage>
</organism>
<evidence type="ECO:0000256" key="3">
    <source>
        <dbReference type="ARBA" id="ARBA00022679"/>
    </source>
</evidence>
<evidence type="ECO:0000256" key="4">
    <source>
        <dbReference type="ARBA" id="ARBA00023315"/>
    </source>
</evidence>
<dbReference type="InterPro" id="IPR016181">
    <property type="entry name" value="Acyl_CoA_acyltransferase"/>
</dbReference>
<dbReference type="PANTHER" id="PTHR30098:SF2">
    <property type="entry name" value="LEUCYL_PHENYLALANYL-TRNA--PROTEIN TRANSFERASE"/>
    <property type="match status" value="1"/>
</dbReference>
<dbReference type="InterPro" id="IPR042221">
    <property type="entry name" value="Leu/Phe-tRNA_Trfase_N"/>
</dbReference>
<keyword evidence="4 15" id="KW-0012">Acyltransferase</keyword>
<dbReference type="EC" id="2.3.2.6" evidence="10 15"/>
<accession>A0A0A0BES1</accession>
<reference evidence="16 17" key="1">
    <citation type="submission" date="2014-09" db="EMBL/GenBank/DDBJ databases">
        <authorList>
            <person name="Grob C."/>
            <person name="Taubert M."/>
            <person name="Howat A.M."/>
            <person name="Burns O.J."/>
            <person name="Dixon J.L."/>
            <person name="Chen Y."/>
            <person name="Murrell J.C."/>
        </authorList>
    </citation>
    <scope>NUCLEOTIDE SEQUENCE [LARGE SCALE GENOMIC DNA]</scope>
    <source>
        <strain evidence="16">L4</strain>
    </source>
</reference>
<dbReference type="Pfam" id="PF03588">
    <property type="entry name" value="Leu_Phe_trans"/>
    <property type="match status" value="1"/>
</dbReference>
<evidence type="ECO:0000256" key="15">
    <source>
        <dbReference type="HAMAP-Rule" id="MF_00688"/>
    </source>
</evidence>
<evidence type="ECO:0000256" key="9">
    <source>
        <dbReference type="ARBA" id="ARBA00061535"/>
    </source>
</evidence>
<comment type="catalytic activity">
    <reaction evidence="6 15">
        <text>N-terminal L-arginyl-[protein] + L-leucyl-tRNA(Leu) = N-terminal L-leucyl-L-arginyl-[protein] + tRNA(Leu) + H(+)</text>
        <dbReference type="Rhea" id="RHEA:50416"/>
        <dbReference type="Rhea" id="RHEA-COMP:9613"/>
        <dbReference type="Rhea" id="RHEA-COMP:9622"/>
        <dbReference type="Rhea" id="RHEA-COMP:12672"/>
        <dbReference type="Rhea" id="RHEA-COMP:12673"/>
        <dbReference type="ChEBI" id="CHEBI:15378"/>
        <dbReference type="ChEBI" id="CHEBI:64719"/>
        <dbReference type="ChEBI" id="CHEBI:78442"/>
        <dbReference type="ChEBI" id="CHEBI:78494"/>
        <dbReference type="ChEBI" id="CHEBI:133044"/>
        <dbReference type="EC" id="2.3.2.6"/>
    </reaction>
</comment>
<evidence type="ECO:0000256" key="5">
    <source>
        <dbReference type="ARBA" id="ARBA00050607"/>
    </source>
</evidence>
<dbReference type="SUPFAM" id="SSF55729">
    <property type="entry name" value="Acyl-CoA N-acyltransferases (Nat)"/>
    <property type="match status" value="1"/>
</dbReference>
<comment type="function">
    <text evidence="8 15">Functions in the N-end rule pathway of protein degradation where it conjugates Leu, Phe and, less efficiently, Met from aminoacyl-tRNAs to the N-termini of proteins containing an N-terminal arginine or lysine.</text>
</comment>
<keyword evidence="3 15" id="KW-0808">Transferase</keyword>
<evidence type="ECO:0000256" key="1">
    <source>
        <dbReference type="ARBA" id="ARBA00004496"/>
    </source>
</evidence>
<dbReference type="InterPro" id="IPR042203">
    <property type="entry name" value="Leu/Phe-tRNA_Trfase_C"/>
</dbReference>
<dbReference type="Gene3D" id="3.40.630.70">
    <property type="entry name" value="Leucyl/phenylalanyl-tRNA-protein transferase, C-terminal domain"/>
    <property type="match status" value="1"/>
</dbReference>
<dbReference type="GO" id="GO:0005737">
    <property type="term" value="C:cytoplasm"/>
    <property type="evidence" value="ECO:0007669"/>
    <property type="project" value="UniProtKB-SubCell"/>
</dbReference>
<comment type="catalytic activity">
    <reaction evidence="7 15">
        <text>N-terminal L-lysyl-[protein] + L-leucyl-tRNA(Leu) = N-terminal L-leucyl-L-lysyl-[protein] + tRNA(Leu) + H(+)</text>
        <dbReference type="Rhea" id="RHEA:12340"/>
        <dbReference type="Rhea" id="RHEA-COMP:9613"/>
        <dbReference type="Rhea" id="RHEA-COMP:9622"/>
        <dbReference type="Rhea" id="RHEA-COMP:12670"/>
        <dbReference type="Rhea" id="RHEA-COMP:12671"/>
        <dbReference type="ChEBI" id="CHEBI:15378"/>
        <dbReference type="ChEBI" id="CHEBI:65249"/>
        <dbReference type="ChEBI" id="CHEBI:78442"/>
        <dbReference type="ChEBI" id="CHEBI:78494"/>
        <dbReference type="ChEBI" id="CHEBI:133043"/>
        <dbReference type="EC" id="2.3.2.6"/>
    </reaction>
</comment>
<proteinExistence type="inferred from homology"/>
<dbReference type="FunFam" id="3.40.630.70:FF:000001">
    <property type="entry name" value="Leucyl/phenylalanyl-tRNA--protein transferase"/>
    <property type="match status" value="1"/>
</dbReference>
<dbReference type="RefSeq" id="WP_036314194.1">
    <property type="nucleotide sequence ID" value="NZ_JRQD01000004.1"/>
</dbReference>
<comment type="subcellular location">
    <subcellularLocation>
        <location evidence="1 15">Cytoplasm</location>
    </subcellularLocation>
</comment>
<evidence type="ECO:0000256" key="7">
    <source>
        <dbReference type="ARBA" id="ARBA00051538"/>
    </source>
</evidence>
<dbReference type="InterPro" id="IPR004616">
    <property type="entry name" value="Leu/Phe-tRNA_Trfase"/>
</dbReference>
<comment type="caution">
    <text evidence="16">The sequence shown here is derived from an EMBL/GenBank/DDBJ whole genome shotgun (WGS) entry which is preliminary data.</text>
</comment>
<sequence length="241" mass="27224">MSITWLAATTHSRFPPVEQATEHGLLAAGGDLSAQRLLDAYQHGIFPWFNKNDPILWWCPDPRMVLYTDEVRISKSLNKTLRKKTFTVTFDQAFEEVMQACSAPRANQPTDPDNRTWIHDDMIEAYKELHRLGYAHSVECWQQNKLVGGLYGVAIGKAFFGESMFSFVTDSSKVALVTLCQQLHRWGVPLIDCQIYSDHLSSMGAAEIPRALFIEHLQLLCKDTVLPAAPWQIDNDLAASE</sequence>
<dbReference type="AlphaFoldDB" id="A0A0A0BES1"/>
<dbReference type="STRING" id="392484.LP43_1683"/>
<dbReference type="GO" id="GO:0030163">
    <property type="term" value="P:protein catabolic process"/>
    <property type="evidence" value="ECO:0007669"/>
    <property type="project" value="UniProtKB-UniRule"/>
</dbReference>
<gene>
    <name evidence="15" type="primary">aat</name>
    <name evidence="16" type="ORF">LP43_1683</name>
</gene>
<dbReference type="FunFam" id="3.30.70.3550:FF:000001">
    <property type="entry name" value="Leucyl/phenylalanyl-tRNA--protein transferase"/>
    <property type="match status" value="1"/>
</dbReference>
<evidence type="ECO:0000256" key="11">
    <source>
        <dbReference type="ARBA" id="ARBA00074372"/>
    </source>
</evidence>
<evidence type="ECO:0000256" key="6">
    <source>
        <dbReference type="ARBA" id="ARBA00050652"/>
    </source>
</evidence>
<dbReference type="Proteomes" id="UP000029999">
    <property type="component" value="Unassembled WGS sequence"/>
</dbReference>
<evidence type="ECO:0000256" key="13">
    <source>
        <dbReference type="ARBA" id="ARBA00077165"/>
    </source>
</evidence>
<dbReference type="GO" id="GO:0008914">
    <property type="term" value="F:leucyl-tRNA--protein transferase activity"/>
    <property type="evidence" value="ECO:0007669"/>
    <property type="project" value="UniProtKB-UniRule"/>
</dbReference>
<keyword evidence="2 15" id="KW-0963">Cytoplasm</keyword>
<name>A0A0A0BES1_9GAMM</name>
<evidence type="ECO:0000256" key="10">
    <source>
        <dbReference type="ARBA" id="ARBA00066767"/>
    </source>
</evidence>
<evidence type="ECO:0000256" key="8">
    <source>
        <dbReference type="ARBA" id="ARBA00054043"/>
    </source>
</evidence>
<evidence type="ECO:0000256" key="12">
    <source>
        <dbReference type="ARBA" id="ARBA00077136"/>
    </source>
</evidence>
<comment type="similarity">
    <text evidence="9 15">Belongs to the L/F-transferase family.</text>
</comment>
<evidence type="ECO:0000256" key="2">
    <source>
        <dbReference type="ARBA" id="ARBA00022490"/>
    </source>
</evidence>
<dbReference type="Gene3D" id="3.30.70.3550">
    <property type="entry name" value="Leucyl/phenylalanyl-tRNA-protein transferase, N-terminal domain"/>
    <property type="match status" value="1"/>
</dbReference>
<protein>
    <recommendedName>
        <fullName evidence="11 15">Leucyl/phenylalanyl-tRNA--protein transferase</fullName>
        <ecNumber evidence="10 15">2.3.2.6</ecNumber>
    </recommendedName>
    <alternativeName>
        <fullName evidence="12 15">L/F-transferase</fullName>
    </alternativeName>
    <alternativeName>
        <fullName evidence="13 15">Leucyltransferase</fullName>
    </alternativeName>
    <alternativeName>
        <fullName evidence="14 15">Phenyalanyltransferase</fullName>
    </alternativeName>
</protein>
<dbReference type="PANTHER" id="PTHR30098">
    <property type="entry name" value="LEUCYL/PHENYLALANYL-TRNA--PROTEIN TRANSFERASE"/>
    <property type="match status" value="1"/>
</dbReference>
<dbReference type="NCBIfam" id="TIGR00667">
    <property type="entry name" value="aat"/>
    <property type="match status" value="1"/>
</dbReference>